<dbReference type="InterPro" id="IPR050079">
    <property type="entry name" value="DEAD_box_RNA_helicase"/>
</dbReference>
<evidence type="ECO:0000256" key="12">
    <source>
        <dbReference type="RuleBase" id="RU000492"/>
    </source>
</evidence>
<feature type="compositionally biased region" description="Basic residues" evidence="13">
    <location>
        <begin position="723"/>
        <end position="733"/>
    </location>
</feature>
<dbReference type="GO" id="GO:0003724">
    <property type="term" value="F:RNA helicase activity"/>
    <property type="evidence" value="ECO:0007669"/>
    <property type="project" value="UniProtKB-EC"/>
</dbReference>
<dbReference type="Proteomes" id="UP000070412">
    <property type="component" value="Unassembled WGS sequence"/>
</dbReference>
<feature type="region of interest" description="Disordered" evidence="13">
    <location>
        <begin position="649"/>
        <end position="740"/>
    </location>
</feature>
<feature type="compositionally biased region" description="Basic and acidic residues" evidence="13">
    <location>
        <begin position="701"/>
        <end position="722"/>
    </location>
</feature>
<dbReference type="InterPro" id="IPR014001">
    <property type="entry name" value="Helicase_ATP-bd"/>
</dbReference>
<dbReference type="SMART" id="SM00487">
    <property type="entry name" value="DEXDc"/>
    <property type="match status" value="1"/>
</dbReference>
<keyword evidence="6 12" id="KW-0347">Helicase</keyword>
<comment type="catalytic activity">
    <reaction evidence="10">
        <text>ATP + H2O = ADP + phosphate + H(+)</text>
        <dbReference type="Rhea" id="RHEA:13065"/>
        <dbReference type="ChEBI" id="CHEBI:15377"/>
        <dbReference type="ChEBI" id="CHEBI:15378"/>
        <dbReference type="ChEBI" id="CHEBI:30616"/>
        <dbReference type="ChEBI" id="CHEBI:43474"/>
        <dbReference type="ChEBI" id="CHEBI:456216"/>
        <dbReference type="EC" id="3.6.4.13"/>
    </reaction>
</comment>
<dbReference type="PROSITE" id="PS51194">
    <property type="entry name" value="HELICASE_CTER"/>
    <property type="match status" value="1"/>
</dbReference>
<evidence type="ECO:0000313" key="17">
    <source>
        <dbReference type="EMBL" id="KAF7493678.1"/>
    </source>
</evidence>
<dbReference type="PROSITE" id="PS51192">
    <property type="entry name" value="HELICASE_ATP_BIND_1"/>
    <property type="match status" value="1"/>
</dbReference>
<proteinExistence type="inferred from homology"/>
<evidence type="ECO:0000256" key="4">
    <source>
        <dbReference type="ARBA" id="ARBA00022741"/>
    </source>
</evidence>
<protein>
    <recommendedName>
        <fullName evidence="3">RNA helicase</fullName>
        <ecNumber evidence="3">3.6.4.13</ecNumber>
    </recommendedName>
</protein>
<evidence type="ECO:0000313" key="19">
    <source>
        <dbReference type="Proteomes" id="UP000070412"/>
    </source>
</evidence>
<sequence>MKSGNFQSFHLDKPLMRSIYKKGYRMPTPIQRKTIPIVLDGNDVVAMARTGSGKTAAFLIPIIQKLKNHQAVNGSRALILSPTRELALQTHKFVRELTRFTDLRCETILGGDSMERQFAKIHDYPDIIIATPGRLLHIAVEMNLKFSKIEIVVFDEADRLFEMGFKEQLNEILSRLPKKRQTLLFSATLPQTIIEFSEAGLRNPILIRLDTETKISDDLKMIHLCCRNEDKLAALILLLKSVIKCDEEQTIVFLPTRHHIEFTKSILDHYGIKSTYLYSSLDSEARKMNIHSFYKKIVKVLLVTDLAARGVDIPLLENVINYNFPSKPKLFVHRVGRTARAGHLGTAYSLVSNDEIPYLFSLSLFLDHPFKVVSKGDTDEQVKRDQNSETLLGSIPQTLIDDQNETLTRLIDQNSDLDSMRKVCQSAYKLYLKTRGITDSESVQKSKTILQAKIEHHPIFSSNQSSNDHIDGLETKNADDLLIQNKRFEMLNSIKCYRPNTTIFELGNTKKNAIAFEVMKQKRKSTDQFIKRNIIDYSTTENSENKDIPKSFKDEDFFLKHKSDTFHYEKGLGLSQSFNNQIKNAILDFDGDEKETIAKRMNQQKWDRKKKKFVRSGDDENKIKKIRTESGNLISTSYKSGLYEKWQKKSKIRQKSISDGGKENEWNDNDNEHDEDLSNVCQKRNRSIHRMKSKESRKKSLRNDSTKKQIRSELKTSEEILKSRRKQMHRKLAIKNNETI</sequence>
<dbReference type="InterPro" id="IPR027417">
    <property type="entry name" value="P-loop_NTPase"/>
</dbReference>
<dbReference type="CDD" id="cd17959">
    <property type="entry name" value="DEADc_DDX54"/>
    <property type="match status" value="1"/>
</dbReference>
<dbReference type="SMART" id="SM01123">
    <property type="entry name" value="DBP10CT"/>
    <property type="match status" value="1"/>
</dbReference>
<dbReference type="SMART" id="SM00490">
    <property type="entry name" value="HELICc"/>
    <property type="match status" value="1"/>
</dbReference>
<evidence type="ECO:0000256" key="9">
    <source>
        <dbReference type="ARBA" id="ARBA00023242"/>
    </source>
</evidence>
<dbReference type="PROSITE" id="PS00039">
    <property type="entry name" value="DEAD_ATP_HELICASE"/>
    <property type="match status" value="1"/>
</dbReference>
<organism evidence="17">
    <name type="scientific">Sarcoptes scabiei</name>
    <name type="common">Itch mite</name>
    <name type="synonym">Acarus scabiei</name>
    <dbReference type="NCBI Taxonomy" id="52283"/>
    <lineage>
        <taxon>Eukaryota</taxon>
        <taxon>Metazoa</taxon>
        <taxon>Ecdysozoa</taxon>
        <taxon>Arthropoda</taxon>
        <taxon>Chelicerata</taxon>
        <taxon>Arachnida</taxon>
        <taxon>Acari</taxon>
        <taxon>Acariformes</taxon>
        <taxon>Sarcoptiformes</taxon>
        <taxon>Astigmata</taxon>
        <taxon>Psoroptidia</taxon>
        <taxon>Sarcoptoidea</taxon>
        <taxon>Sarcoptidae</taxon>
        <taxon>Sarcoptinae</taxon>
        <taxon>Sarcoptes</taxon>
    </lineage>
</organism>
<reference evidence="17" key="2">
    <citation type="submission" date="2020-01" db="EMBL/GenBank/DDBJ databases">
        <authorList>
            <person name="Korhonen P.K.K."/>
            <person name="Guangxu M.G."/>
            <person name="Wang T.W."/>
            <person name="Stroehlein A.J.S."/>
            <person name="Young N.D."/>
            <person name="Ang C.-S.A."/>
            <person name="Fernando D.W.F."/>
            <person name="Lu H.L."/>
            <person name="Taylor S.T."/>
            <person name="Ehtesham M.E.M."/>
            <person name="Najaraj S.H.N."/>
            <person name="Harsha G.H.G."/>
            <person name="Madugundu A.M."/>
            <person name="Renuse S.R."/>
            <person name="Holt D.H."/>
            <person name="Pandey A.P."/>
            <person name="Papenfuss A.P."/>
            <person name="Gasser R.B.G."/>
            <person name="Fischer K.F."/>
        </authorList>
    </citation>
    <scope>NUCLEOTIDE SEQUENCE</scope>
    <source>
        <strain evidence="17">SSS_KF_BRIS2020</strain>
    </source>
</reference>
<dbReference type="InterPro" id="IPR011545">
    <property type="entry name" value="DEAD/DEAH_box_helicase_dom"/>
</dbReference>
<evidence type="ECO:0000259" key="15">
    <source>
        <dbReference type="PROSITE" id="PS51194"/>
    </source>
</evidence>
<dbReference type="GO" id="GO:0016787">
    <property type="term" value="F:hydrolase activity"/>
    <property type="evidence" value="ECO:0007669"/>
    <property type="project" value="UniProtKB-KW"/>
</dbReference>
<keyword evidence="9" id="KW-0539">Nucleus</keyword>
<feature type="domain" description="DEAD-box RNA helicase Q" evidence="16">
    <location>
        <begin position="4"/>
        <end position="32"/>
    </location>
</feature>
<dbReference type="PROSITE" id="PS51195">
    <property type="entry name" value="Q_MOTIF"/>
    <property type="match status" value="1"/>
</dbReference>
<dbReference type="InterPro" id="IPR012541">
    <property type="entry name" value="DBP10_C"/>
</dbReference>
<feature type="domain" description="Helicase ATP-binding" evidence="14">
    <location>
        <begin position="35"/>
        <end position="207"/>
    </location>
</feature>
<dbReference type="OrthoDB" id="10261375at2759"/>
<name>A0A834VHE7_SARSC</name>
<evidence type="ECO:0000256" key="10">
    <source>
        <dbReference type="ARBA" id="ARBA00047984"/>
    </source>
</evidence>
<dbReference type="CDD" id="cd18787">
    <property type="entry name" value="SF2_C_DEAD"/>
    <property type="match status" value="1"/>
</dbReference>
<dbReference type="GO" id="GO:0005730">
    <property type="term" value="C:nucleolus"/>
    <property type="evidence" value="ECO:0007669"/>
    <property type="project" value="UniProtKB-SubCell"/>
</dbReference>
<dbReference type="PANTHER" id="PTHR47959:SF8">
    <property type="entry name" value="RNA HELICASE"/>
    <property type="match status" value="1"/>
</dbReference>
<keyword evidence="4 12" id="KW-0547">Nucleotide-binding</keyword>
<evidence type="ECO:0000256" key="5">
    <source>
        <dbReference type="ARBA" id="ARBA00022801"/>
    </source>
</evidence>
<evidence type="ECO:0000313" key="18">
    <source>
        <dbReference type="EnsemblMetazoa" id="KAF7493678.1"/>
    </source>
</evidence>
<reference evidence="18" key="3">
    <citation type="submission" date="2022-06" db="UniProtKB">
        <authorList>
            <consortium name="EnsemblMetazoa"/>
        </authorList>
    </citation>
    <scope>IDENTIFICATION</scope>
</reference>
<evidence type="ECO:0000256" key="13">
    <source>
        <dbReference type="SAM" id="MobiDB-lite"/>
    </source>
</evidence>
<dbReference type="Pfam" id="PF08147">
    <property type="entry name" value="DBP10CT"/>
    <property type="match status" value="1"/>
</dbReference>
<dbReference type="Gene3D" id="3.40.50.300">
    <property type="entry name" value="P-loop containing nucleotide triphosphate hydrolases"/>
    <property type="match status" value="2"/>
</dbReference>
<accession>A0A834VHE7</accession>
<dbReference type="EnsemblMetazoa" id="SSS_3973s_mrna">
    <property type="protein sequence ID" value="KAF7493678.1"/>
    <property type="gene ID" value="SSS_3973"/>
</dbReference>
<comment type="subcellular location">
    <subcellularLocation>
        <location evidence="1">Nucleus</location>
        <location evidence="1">Nucleolus</location>
    </subcellularLocation>
</comment>
<dbReference type="InterPro" id="IPR001650">
    <property type="entry name" value="Helicase_C-like"/>
</dbReference>
<dbReference type="InterPro" id="IPR033517">
    <property type="entry name" value="DDX54/DBP10_DEAD-box_helicase"/>
</dbReference>
<dbReference type="InterPro" id="IPR014014">
    <property type="entry name" value="RNA_helicase_DEAD_Q_motif"/>
</dbReference>
<comment type="similarity">
    <text evidence="2">Belongs to the DEAD box helicase family. DDX54/DBP10 subfamily.</text>
</comment>
<dbReference type="EC" id="3.6.4.13" evidence="3"/>
<gene>
    <name evidence="17" type="ORF">SSS_3973</name>
</gene>
<evidence type="ECO:0000256" key="2">
    <source>
        <dbReference type="ARBA" id="ARBA00010379"/>
    </source>
</evidence>
<dbReference type="GO" id="GO:0005829">
    <property type="term" value="C:cytosol"/>
    <property type="evidence" value="ECO:0007669"/>
    <property type="project" value="TreeGrafter"/>
</dbReference>
<dbReference type="AlphaFoldDB" id="A0A834VHE7"/>
<keyword evidence="7 12" id="KW-0067">ATP-binding</keyword>
<evidence type="ECO:0000259" key="14">
    <source>
        <dbReference type="PROSITE" id="PS51192"/>
    </source>
</evidence>
<dbReference type="EMBL" id="WVUK01000055">
    <property type="protein sequence ID" value="KAF7493678.1"/>
    <property type="molecule type" value="Genomic_DNA"/>
</dbReference>
<dbReference type="GO" id="GO:0003723">
    <property type="term" value="F:RNA binding"/>
    <property type="evidence" value="ECO:0007669"/>
    <property type="project" value="UniProtKB-KW"/>
</dbReference>
<dbReference type="InterPro" id="IPR000629">
    <property type="entry name" value="RNA-helicase_DEAD-box_CS"/>
</dbReference>
<evidence type="ECO:0000259" key="16">
    <source>
        <dbReference type="PROSITE" id="PS51195"/>
    </source>
</evidence>
<keyword evidence="5 12" id="KW-0378">Hydrolase</keyword>
<dbReference type="Pfam" id="PF00270">
    <property type="entry name" value="DEAD"/>
    <property type="match status" value="1"/>
</dbReference>
<evidence type="ECO:0000256" key="1">
    <source>
        <dbReference type="ARBA" id="ARBA00004604"/>
    </source>
</evidence>
<dbReference type="SUPFAM" id="SSF52540">
    <property type="entry name" value="P-loop containing nucleoside triphosphate hydrolases"/>
    <property type="match status" value="2"/>
</dbReference>
<feature type="domain" description="Helicase C-terminal" evidence="15">
    <location>
        <begin position="237"/>
        <end position="381"/>
    </location>
</feature>
<keyword evidence="19" id="KW-1185">Reference proteome</keyword>
<evidence type="ECO:0000256" key="3">
    <source>
        <dbReference type="ARBA" id="ARBA00012552"/>
    </source>
</evidence>
<dbReference type="Pfam" id="PF00271">
    <property type="entry name" value="Helicase_C"/>
    <property type="match status" value="1"/>
</dbReference>
<dbReference type="GO" id="GO:0005524">
    <property type="term" value="F:ATP binding"/>
    <property type="evidence" value="ECO:0007669"/>
    <property type="project" value="UniProtKB-KW"/>
</dbReference>
<feature type="compositionally biased region" description="Acidic residues" evidence="13">
    <location>
        <begin position="666"/>
        <end position="677"/>
    </location>
</feature>
<feature type="short sequence motif" description="Q motif" evidence="11">
    <location>
        <begin position="4"/>
        <end position="32"/>
    </location>
</feature>
<reference evidence="19" key="1">
    <citation type="journal article" date="2020" name="PLoS Negl. Trop. Dis.">
        <title>High-quality nuclear genome for Sarcoptes scabiei-A critical resource for a neglected parasite.</title>
        <authorList>
            <person name="Korhonen P.K."/>
            <person name="Gasser R.B."/>
            <person name="Ma G."/>
            <person name="Wang T."/>
            <person name="Stroehlein A.J."/>
            <person name="Young N.D."/>
            <person name="Ang C.S."/>
            <person name="Fernando D.D."/>
            <person name="Lu H.C."/>
            <person name="Taylor S."/>
            <person name="Reynolds S.L."/>
            <person name="Mofiz E."/>
            <person name="Najaraj S.H."/>
            <person name="Gowda H."/>
            <person name="Madugundu A."/>
            <person name="Renuse S."/>
            <person name="Holt D."/>
            <person name="Pandey A."/>
            <person name="Papenfuss A.T."/>
            <person name="Fischer K."/>
        </authorList>
    </citation>
    <scope>NUCLEOTIDE SEQUENCE [LARGE SCALE GENOMIC DNA]</scope>
</reference>
<evidence type="ECO:0000256" key="7">
    <source>
        <dbReference type="ARBA" id="ARBA00022840"/>
    </source>
</evidence>
<evidence type="ECO:0000256" key="6">
    <source>
        <dbReference type="ARBA" id="ARBA00022806"/>
    </source>
</evidence>
<keyword evidence="8" id="KW-0694">RNA-binding</keyword>
<dbReference type="FunFam" id="3.40.50.300:FF:000865">
    <property type="entry name" value="ATP-dependent RNA helicase DDX54"/>
    <property type="match status" value="1"/>
</dbReference>
<dbReference type="PANTHER" id="PTHR47959">
    <property type="entry name" value="ATP-DEPENDENT RNA HELICASE RHLE-RELATED"/>
    <property type="match status" value="1"/>
</dbReference>
<feature type="compositionally biased region" description="Basic residues" evidence="13">
    <location>
        <begin position="683"/>
        <end position="700"/>
    </location>
</feature>
<evidence type="ECO:0000256" key="8">
    <source>
        <dbReference type="ARBA" id="ARBA00022884"/>
    </source>
</evidence>
<evidence type="ECO:0000256" key="11">
    <source>
        <dbReference type="PROSITE-ProRule" id="PRU00552"/>
    </source>
</evidence>